<dbReference type="HAMAP" id="MF_00492">
    <property type="entry name" value="Transaldolase_1"/>
    <property type="match status" value="1"/>
</dbReference>
<dbReference type="FunFam" id="1.10.472.80:FF:000015">
    <property type="entry name" value="TBC domain-containing protein kinase-like protein"/>
    <property type="match status" value="1"/>
</dbReference>
<evidence type="ECO:0000256" key="4">
    <source>
        <dbReference type="ARBA" id="ARBA00022679"/>
    </source>
</evidence>
<comment type="function">
    <text evidence="8">Catalyzes the rate-limiting step of the non-oxidative phase in the pentose phosphate pathway. Catalyzes the reversible conversion of sedheptulose-7-phosphate and D-glyceraldehyde 3-phosphate into erythrose-4-phosphate and beta-D-fructose 6-phosphate.</text>
</comment>
<dbReference type="InterPro" id="IPR035969">
    <property type="entry name" value="Rab-GAP_TBC_sf"/>
</dbReference>
<comment type="similarity">
    <text evidence="2">Belongs to the transaldolase family. Type 1 subfamily.</text>
</comment>
<dbReference type="GO" id="GO:0005737">
    <property type="term" value="C:cytoplasm"/>
    <property type="evidence" value="ECO:0007669"/>
    <property type="project" value="InterPro"/>
</dbReference>
<dbReference type="AlphaFoldDB" id="A0A9P0B9Z4"/>
<dbReference type="InterPro" id="IPR001585">
    <property type="entry name" value="TAL/FSA"/>
</dbReference>
<evidence type="ECO:0000259" key="10">
    <source>
        <dbReference type="PROSITE" id="PS50086"/>
    </source>
</evidence>
<evidence type="ECO:0000313" key="12">
    <source>
        <dbReference type="EMBL" id="CAH0558908.1"/>
    </source>
</evidence>
<dbReference type="Proteomes" id="UP001154078">
    <property type="component" value="Chromosome 6"/>
</dbReference>
<keyword evidence="4 8" id="KW-0808">Transferase</keyword>
<dbReference type="Pfam" id="PF00566">
    <property type="entry name" value="RabGAP-TBC"/>
    <property type="match status" value="1"/>
</dbReference>
<dbReference type="InterPro" id="IPR004730">
    <property type="entry name" value="Transaldolase_1"/>
</dbReference>
<dbReference type="GO" id="GO:0005524">
    <property type="term" value="F:ATP binding"/>
    <property type="evidence" value="ECO:0007669"/>
    <property type="project" value="InterPro"/>
</dbReference>
<feature type="domain" description="Protein kinase" evidence="9">
    <location>
        <begin position="1"/>
        <end position="271"/>
    </location>
</feature>
<dbReference type="InterPro" id="IPR018225">
    <property type="entry name" value="Transaldolase_AS"/>
</dbReference>
<evidence type="ECO:0000259" key="11">
    <source>
        <dbReference type="PROSITE" id="PS50206"/>
    </source>
</evidence>
<dbReference type="EC" id="2.2.1.2" evidence="3 8"/>
<sequence length="1140" mass="130687">MQQLLLKDSKLRFGALTFFAKEHLGDSCGSNGLPLTPNSIIIYGKAQMLKTLNHPYLCQYLDIIRGKHERTIVVSQYCGKCLHNYIEKELFDMEDIKKIAFQLIIAVNELHKRNIIHRNLSNENILLQDNNDIKLFNYGLYHMTAHGKLVSFPILQLLYTAPEVYLDSKCQNLLNPKCDVWSIGIVLVELLLGTLLWNNLKLAQRIRKVLSFLKSNNSIFERIAREHNCYEKYMDIPDDIKEIVNMCLNIYPKDRPTCEELLKNDIFKPFLETSNSYRSKVCKPFEIFTIKEFYHWWQLAGGDVLQELKKQGLIRSSPPILSLPNLVLIEGNILGQERNPATLFDPRVVEMPLESLYQRFSNIPITSFYPLIHTKSEIIASVEPPAYDATGLPLVIKEKDPEYQFHRIILFRRLLNGYPFCKYQIIAEAEKDIPPHLRGEIWYALLKINANYKRDYLKIDKDTPTSTDRQIEVDIPRCHQYNELLSSSEGHRKLKRILKAWVYKNSQYVYWQGLDSLTAPFLYLNFNDEAKAFACLSAFVPKYLHKFFLKDNSAVIQEYLAKFSQLIVFHDPNLANHLEEINFYPELFAIPWFLTVFSHVFPLYKILHLWDKLLLGDSSYPLHIGLSVLTQLRDRLLTSGFNECILLFSDLPEVDIEKCVILSSKTFHNTPKSITTREHQNEEFFKRNEFDISGVTLQDLQKEKCPRISTNDVVDLIRNHFEEILIIDIRNSTYYHRSCVKGSINIPFSSVTFKESKIESIGQHSVTVKNSKNKNIVIIGDDESDMELVDIIDINNQYFVEIYFFIVSMSEPQCKKVKMPNSLEQLKALTTVVADTGDFEAMKKYKPTDATTNPSLILAAANLPQYKPIIEKAVRYGNKVGNTMEEKVENAMDILCVSFGLEILKIVPGRVSTEVDARLSFDKDASVAKAIKLIQLYAEEGISKDRILIKLASTWEGIQAARELEQKHGIHCNLTLLFNFAQAVACAEAGVTLISPFVGRILDWYVANTDKKSYSGEEDPGVLSVTSIYNYYKKFGYKTVVMGASFQEIKALAGCDLLTISPGLLGQLEASNDAVPIKLNKEVAKKQDLTKLELTEAKFRWLLNEDQMATDKLSEGIRKFAADCIKLENSLKTLIKTAKK</sequence>
<dbReference type="SUPFAM" id="SSF47923">
    <property type="entry name" value="Ypt/Rab-GAP domain of gyp1p"/>
    <property type="match status" value="2"/>
</dbReference>
<evidence type="ECO:0000256" key="8">
    <source>
        <dbReference type="RuleBase" id="RU000501"/>
    </source>
</evidence>
<dbReference type="Pfam" id="PF00923">
    <property type="entry name" value="TAL_FSA"/>
    <property type="match status" value="1"/>
</dbReference>
<dbReference type="NCBIfam" id="NF009001">
    <property type="entry name" value="PRK12346.1"/>
    <property type="match status" value="1"/>
</dbReference>
<dbReference type="Pfam" id="PF00069">
    <property type="entry name" value="Pkinase"/>
    <property type="match status" value="1"/>
</dbReference>
<accession>A0A9P0B9Z4</accession>
<comment type="pathway">
    <text evidence="1 8">Carbohydrate degradation; pentose phosphate pathway; D-glyceraldehyde 3-phosphate and beta-D-fructose 6-phosphate from D-ribose 5-phosphate and D-xylulose 5-phosphate (non-oxidative stage): step 2/3.</text>
</comment>
<dbReference type="SUPFAM" id="SSF51569">
    <property type="entry name" value="Aldolase"/>
    <property type="match status" value="1"/>
</dbReference>
<dbReference type="PROSITE" id="PS50011">
    <property type="entry name" value="PROTEIN_KINASE_DOM"/>
    <property type="match status" value="1"/>
</dbReference>
<dbReference type="Gene3D" id="3.20.20.70">
    <property type="entry name" value="Aldolase class I"/>
    <property type="match status" value="1"/>
</dbReference>
<dbReference type="FunFam" id="1.10.510.10:FF:001232">
    <property type="entry name" value="Predicted protein"/>
    <property type="match status" value="1"/>
</dbReference>
<dbReference type="PROSITE" id="PS01054">
    <property type="entry name" value="TRANSALDOLASE_1"/>
    <property type="match status" value="1"/>
</dbReference>
<dbReference type="InterPro" id="IPR011009">
    <property type="entry name" value="Kinase-like_dom_sf"/>
</dbReference>
<dbReference type="SMART" id="SM00164">
    <property type="entry name" value="TBC"/>
    <property type="match status" value="1"/>
</dbReference>
<keyword evidence="6" id="KW-0704">Schiff base</keyword>
<dbReference type="InterPro" id="IPR036873">
    <property type="entry name" value="Rhodanese-like_dom_sf"/>
</dbReference>
<dbReference type="InterPro" id="IPR000195">
    <property type="entry name" value="Rab-GAP-TBC_dom"/>
</dbReference>
<feature type="domain" description="Rhodanese" evidence="11">
    <location>
        <begin position="720"/>
        <end position="781"/>
    </location>
</feature>
<proteinExistence type="inferred from homology"/>
<comment type="catalytic activity">
    <reaction evidence="7 8">
        <text>D-sedoheptulose 7-phosphate + D-glyceraldehyde 3-phosphate = D-erythrose 4-phosphate + beta-D-fructose 6-phosphate</text>
        <dbReference type="Rhea" id="RHEA:17053"/>
        <dbReference type="ChEBI" id="CHEBI:16897"/>
        <dbReference type="ChEBI" id="CHEBI:57483"/>
        <dbReference type="ChEBI" id="CHEBI:57634"/>
        <dbReference type="ChEBI" id="CHEBI:59776"/>
        <dbReference type="EC" id="2.2.1.2"/>
    </reaction>
</comment>
<reference evidence="12" key="1">
    <citation type="submission" date="2021-12" db="EMBL/GenBank/DDBJ databases">
        <authorList>
            <person name="King R."/>
        </authorList>
    </citation>
    <scope>NUCLEOTIDE SEQUENCE</scope>
</reference>
<dbReference type="InterPro" id="IPR001763">
    <property type="entry name" value="Rhodanese-like_dom"/>
</dbReference>
<dbReference type="InterPro" id="IPR000719">
    <property type="entry name" value="Prot_kinase_dom"/>
</dbReference>
<keyword evidence="13" id="KW-1185">Reference proteome</keyword>
<dbReference type="GO" id="GO:0004672">
    <property type="term" value="F:protein kinase activity"/>
    <property type="evidence" value="ECO:0007669"/>
    <property type="project" value="InterPro"/>
</dbReference>
<dbReference type="PANTHER" id="PTHR10683:SF18">
    <property type="entry name" value="TRANSALDOLASE"/>
    <property type="match status" value="1"/>
</dbReference>
<dbReference type="OrthoDB" id="1668230at2759"/>
<dbReference type="GO" id="GO:0009052">
    <property type="term" value="P:pentose-phosphate shunt, non-oxidative branch"/>
    <property type="evidence" value="ECO:0007669"/>
    <property type="project" value="TreeGrafter"/>
</dbReference>
<evidence type="ECO:0000256" key="2">
    <source>
        <dbReference type="ARBA" id="ARBA00008012"/>
    </source>
</evidence>
<dbReference type="FunFam" id="3.20.20.70:FF:000088">
    <property type="entry name" value="Transaldolase"/>
    <property type="match status" value="1"/>
</dbReference>
<dbReference type="Gene3D" id="1.10.472.80">
    <property type="entry name" value="Ypt/Rab-GAP domain of gyp1p, domain 3"/>
    <property type="match status" value="1"/>
</dbReference>
<evidence type="ECO:0000259" key="9">
    <source>
        <dbReference type="PROSITE" id="PS50011"/>
    </source>
</evidence>
<dbReference type="PROSITE" id="PS00958">
    <property type="entry name" value="TRANSALDOLASE_2"/>
    <property type="match status" value="1"/>
</dbReference>
<dbReference type="Gene3D" id="1.10.8.270">
    <property type="entry name" value="putative rabgap domain of human tbc1 domain family member 14 like domains"/>
    <property type="match status" value="1"/>
</dbReference>
<evidence type="ECO:0000256" key="7">
    <source>
        <dbReference type="ARBA" id="ARBA00048810"/>
    </source>
</evidence>
<organism evidence="12 13">
    <name type="scientific">Brassicogethes aeneus</name>
    <name type="common">Rape pollen beetle</name>
    <name type="synonym">Meligethes aeneus</name>
    <dbReference type="NCBI Taxonomy" id="1431903"/>
    <lineage>
        <taxon>Eukaryota</taxon>
        <taxon>Metazoa</taxon>
        <taxon>Ecdysozoa</taxon>
        <taxon>Arthropoda</taxon>
        <taxon>Hexapoda</taxon>
        <taxon>Insecta</taxon>
        <taxon>Pterygota</taxon>
        <taxon>Neoptera</taxon>
        <taxon>Endopterygota</taxon>
        <taxon>Coleoptera</taxon>
        <taxon>Polyphaga</taxon>
        <taxon>Cucujiformia</taxon>
        <taxon>Nitidulidae</taxon>
        <taxon>Meligethinae</taxon>
        <taxon>Brassicogethes</taxon>
    </lineage>
</organism>
<dbReference type="GO" id="GO:0004801">
    <property type="term" value="F:transaldolase activity"/>
    <property type="evidence" value="ECO:0007669"/>
    <property type="project" value="UniProtKB-EC"/>
</dbReference>
<dbReference type="CDD" id="cd00180">
    <property type="entry name" value="PKc"/>
    <property type="match status" value="1"/>
</dbReference>
<gene>
    <name evidence="12" type="ORF">MELIAE_LOCUS9130</name>
</gene>
<dbReference type="NCBIfam" id="TIGR00874">
    <property type="entry name" value="talAB"/>
    <property type="match status" value="1"/>
</dbReference>
<dbReference type="Gene3D" id="1.10.510.10">
    <property type="entry name" value="Transferase(Phosphotransferase) domain 1"/>
    <property type="match status" value="1"/>
</dbReference>
<protein>
    <recommendedName>
        <fullName evidence="3 8">Transaldolase</fullName>
        <ecNumber evidence="3 8">2.2.1.2</ecNumber>
    </recommendedName>
</protein>
<dbReference type="EMBL" id="OV121137">
    <property type="protein sequence ID" value="CAH0558908.1"/>
    <property type="molecule type" value="Genomic_DNA"/>
</dbReference>
<dbReference type="GO" id="GO:0005975">
    <property type="term" value="P:carbohydrate metabolic process"/>
    <property type="evidence" value="ECO:0007669"/>
    <property type="project" value="InterPro"/>
</dbReference>
<evidence type="ECO:0000256" key="1">
    <source>
        <dbReference type="ARBA" id="ARBA00004857"/>
    </source>
</evidence>
<evidence type="ECO:0000256" key="6">
    <source>
        <dbReference type="ARBA" id="ARBA00023270"/>
    </source>
</evidence>
<dbReference type="InterPro" id="IPR013785">
    <property type="entry name" value="Aldolase_TIM"/>
</dbReference>
<dbReference type="PROSITE" id="PS50086">
    <property type="entry name" value="TBC_RABGAP"/>
    <property type="match status" value="1"/>
</dbReference>
<dbReference type="SUPFAM" id="SSF52821">
    <property type="entry name" value="Rhodanese/Cell cycle control phosphatase"/>
    <property type="match status" value="1"/>
</dbReference>
<evidence type="ECO:0000256" key="5">
    <source>
        <dbReference type="ARBA" id="ARBA00023126"/>
    </source>
</evidence>
<keyword evidence="5 8" id="KW-0570">Pentose shunt</keyword>
<feature type="domain" description="Rab-GAP TBC" evidence="10">
    <location>
        <begin position="432"/>
        <end position="617"/>
    </location>
</feature>
<dbReference type="PANTHER" id="PTHR10683">
    <property type="entry name" value="TRANSALDOLASE"/>
    <property type="match status" value="1"/>
</dbReference>
<dbReference type="Gene3D" id="3.40.250.10">
    <property type="entry name" value="Rhodanese-like domain"/>
    <property type="match status" value="1"/>
</dbReference>
<dbReference type="SMART" id="SM00220">
    <property type="entry name" value="S_TKc"/>
    <property type="match status" value="1"/>
</dbReference>
<dbReference type="FunFam" id="1.10.8.270:FF:000044">
    <property type="entry name" value="TBC Kinase homolog"/>
    <property type="match status" value="1"/>
</dbReference>
<evidence type="ECO:0000313" key="13">
    <source>
        <dbReference type="Proteomes" id="UP001154078"/>
    </source>
</evidence>
<evidence type="ECO:0000256" key="3">
    <source>
        <dbReference type="ARBA" id="ARBA00013151"/>
    </source>
</evidence>
<dbReference type="SUPFAM" id="SSF56112">
    <property type="entry name" value="Protein kinase-like (PK-like)"/>
    <property type="match status" value="1"/>
</dbReference>
<dbReference type="CDD" id="cd00957">
    <property type="entry name" value="Transaldolase_TalAB"/>
    <property type="match status" value="1"/>
</dbReference>
<dbReference type="PROSITE" id="PS50206">
    <property type="entry name" value="RHODANESE_3"/>
    <property type="match status" value="1"/>
</dbReference>
<name>A0A9P0B9Z4_BRAAE</name>